<evidence type="ECO:0000259" key="1">
    <source>
        <dbReference type="PROSITE" id="PS50086"/>
    </source>
</evidence>
<dbReference type="PROSITE" id="PS50086">
    <property type="entry name" value="TBC_RABGAP"/>
    <property type="match status" value="1"/>
</dbReference>
<dbReference type="InterPro" id="IPR035969">
    <property type="entry name" value="Rab-GAP_TBC_sf"/>
</dbReference>
<reference evidence="2 3" key="1">
    <citation type="submission" date="2016-10" db="EMBL/GenBank/DDBJ databases">
        <authorList>
            <person name="de Groot N.N."/>
        </authorList>
    </citation>
    <scope>NUCLEOTIDE SEQUENCE [LARGE SCALE GENOMIC DNA]</scope>
    <source>
        <strain evidence="2 3">PYCC 4715</strain>
    </source>
</reference>
<evidence type="ECO:0000313" key="2">
    <source>
        <dbReference type="EMBL" id="SGZ48241.1"/>
    </source>
</evidence>
<gene>
    <name evidence="2" type="ORF">SAMEA4029009_CIC11G00000000909</name>
</gene>
<accession>A0A1L0CW41</accession>
<dbReference type="Proteomes" id="UP000182259">
    <property type="component" value="Chromosome I"/>
</dbReference>
<proteinExistence type="predicted"/>
<dbReference type="AlphaFoldDB" id="A0A1L0CW41"/>
<sequence length="529" mass="61627">MSEPPQSSRKSSSGSASTVRPAAAFNYDTDVFVQFQRYILEKNVHGLALLARQKGVPPFLRFKVWPILLKHHPFVVNPFIQPDSIDKEKQTSESDSDDHELLLQRRIRKDLRRYMHRIAYSSAEEPFSQTELHVFDILESAVLKFVTKWGKIIKYDQALTWMALGLAEWFPPIPNTLWVLLGREVSSSSHTCIGSVFEDYESYIDSVPDLRSFLDDMVEDNQISTMKFHEVFERLALVLLHSPEMANKREKTGKVKINKSTLPTNGGTIEERVSFFIYVFQRLLPELSLYFQEELILNKFGLHDDEWLIWWLKYCGSKVWSRVDRGRVWDLLIGWRLQKRKLEGSDTYYSEKLNLEGCLLEKLGPDAFWSVNYEDDLRTELNKDDSFKDLINDLHINTPSLSSSAENLLTFSSSLVTSESSGEILKKVIPFSKIDPHIELLFVSLALLKAKENTLVELDQHEIRTFLSRLPAKSYSLSDKYKQYQEQKDKEKGAVSTEYVFKYDYMDSIIYEAGELWRKWLWFEMNGEN</sequence>
<dbReference type="SUPFAM" id="SSF47923">
    <property type="entry name" value="Ypt/Rab-GAP domain of gyp1p"/>
    <property type="match status" value="2"/>
</dbReference>
<protein>
    <submittedName>
        <fullName evidence="2">CIC11C00000000909</fullName>
    </submittedName>
</protein>
<dbReference type="InterPro" id="IPR000195">
    <property type="entry name" value="Rab-GAP-TBC_dom"/>
</dbReference>
<organism evidence="2 3">
    <name type="scientific">Sungouiella intermedia</name>
    <dbReference type="NCBI Taxonomy" id="45354"/>
    <lineage>
        <taxon>Eukaryota</taxon>
        <taxon>Fungi</taxon>
        <taxon>Dikarya</taxon>
        <taxon>Ascomycota</taxon>
        <taxon>Saccharomycotina</taxon>
        <taxon>Pichiomycetes</taxon>
        <taxon>Metschnikowiaceae</taxon>
        <taxon>Sungouiella</taxon>
    </lineage>
</organism>
<name>A0A1L0CW41_9ASCO</name>
<dbReference type="Gene3D" id="1.10.472.80">
    <property type="entry name" value="Ypt/Rab-GAP domain of gyp1p, domain 3"/>
    <property type="match status" value="1"/>
</dbReference>
<dbReference type="EMBL" id="LT635764">
    <property type="protein sequence ID" value="SGZ48241.1"/>
    <property type="molecule type" value="Genomic_DNA"/>
</dbReference>
<evidence type="ECO:0000313" key="3">
    <source>
        <dbReference type="Proteomes" id="UP000182259"/>
    </source>
</evidence>
<feature type="domain" description="Rab-GAP TBC" evidence="1">
    <location>
        <begin position="55"/>
        <end position="336"/>
    </location>
</feature>